<gene>
    <name evidence="1" type="ORF">KIPB_001104</name>
</gene>
<sequence>MRPDKKNGDCAHGMNAQYGCRDLTKLASYDPNKPEAWFGNEINMGCGSWRDLFSIVLLTGADPEEKALFYGMPAAAVLAKLVIDRELAELPPASDADAKTPGVWPRNKFAIEASDLVDPNTVTQKNTNIAFHPSWRLLGTDDETVFVLPPALVLYSELVHVRRVHKEADMGRDRDLVAIKRGWLCVNGMLVGSEKTE</sequence>
<name>A0A9K3GDY0_9EUKA</name>
<proteinExistence type="predicted"/>
<comment type="caution">
    <text evidence="1">The sequence shown here is derived from an EMBL/GenBank/DDBJ whole genome shotgun (WGS) entry which is preliminary data.</text>
</comment>
<accession>A0A9K3GDY0</accession>
<protein>
    <submittedName>
        <fullName evidence="1">Uncharacterized protein</fullName>
    </submittedName>
</protein>
<evidence type="ECO:0000313" key="1">
    <source>
        <dbReference type="EMBL" id="GIQ80324.1"/>
    </source>
</evidence>
<dbReference type="Proteomes" id="UP000265618">
    <property type="component" value="Unassembled WGS sequence"/>
</dbReference>
<evidence type="ECO:0000313" key="2">
    <source>
        <dbReference type="Proteomes" id="UP000265618"/>
    </source>
</evidence>
<organism evidence="1 2">
    <name type="scientific">Kipferlia bialata</name>
    <dbReference type="NCBI Taxonomy" id="797122"/>
    <lineage>
        <taxon>Eukaryota</taxon>
        <taxon>Metamonada</taxon>
        <taxon>Carpediemonas-like organisms</taxon>
        <taxon>Kipferlia</taxon>
    </lineage>
</organism>
<keyword evidence="2" id="KW-1185">Reference proteome</keyword>
<reference evidence="1 2" key="1">
    <citation type="journal article" date="2018" name="PLoS ONE">
        <title>The draft genome of Kipferlia bialata reveals reductive genome evolution in fornicate parasites.</title>
        <authorList>
            <person name="Tanifuji G."/>
            <person name="Takabayashi S."/>
            <person name="Kume K."/>
            <person name="Takagi M."/>
            <person name="Nakayama T."/>
            <person name="Kamikawa R."/>
            <person name="Inagaki Y."/>
            <person name="Hashimoto T."/>
        </authorList>
    </citation>
    <scope>NUCLEOTIDE SEQUENCE [LARGE SCALE GENOMIC DNA]</scope>
    <source>
        <strain evidence="1">NY0173</strain>
    </source>
</reference>
<dbReference type="AlphaFoldDB" id="A0A9K3GDY0"/>
<dbReference type="EMBL" id="BDIP01000144">
    <property type="protein sequence ID" value="GIQ80324.1"/>
    <property type="molecule type" value="Genomic_DNA"/>
</dbReference>